<proteinExistence type="predicted"/>
<feature type="transmembrane region" description="Helical" evidence="1">
    <location>
        <begin position="236"/>
        <end position="260"/>
    </location>
</feature>
<dbReference type="VEuPathDB" id="FungiDB:FUN_002271"/>
<dbReference type="AlphaFoldDB" id="A0A2I1HMM1"/>
<comment type="caution">
    <text evidence="2">The sequence shown here is derived from an EMBL/GenBank/DDBJ whole genome shotgun (WGS) entry which is preliminary data.</text>
</comment>
<reference evidence="2 3" key="1">
    <citation type="submission" date="2015-10" db="EMBL/GenBank/DDBJ databases">
        <title>Genome analyses suggest a sexual origin of heterokaryosis in a supposedly ancient asexual fungus.</title>
        <authorList>
            <person name="Ropars J."/>
            <person name="Sedzielewska K."/>
            <person name="Noel J."/>
            <person name="Charron P."/>
            <person name="Farinelli L."/>
            <person name="Marton T."/>
            <person name="Kruger M."/>
            <person name="Pelin A."/>
            <person name="Brachmann A."/>
            <person name="Corradi N."/>
        </authorList>
    </citation>
    <scope>NUCLEOTIDE SEQUENCE [LARGE SCALE GENOMIC DNA]</scope>
    <source>
        <strain evidence="2 3">A4</strain>
    </source>
</reference>
<feature type="transmembrane region" description="Helical" evidence="1">
    <location>
        <begin position="20"/>
        <end position="38"/>
    </location>
</feature>
<keyword evidence="1" id="KW-0812">Transmembrane</keyword>
<keyword evidence="1" id="KW-0472">Membrane</keyword>
<dbReference type="VEuPathDB" id="FungiDB:RhiirFUN_001762"/>
<gene>
    <name evidence="2" type="ORF">RhiirA4_483494</name>
</gene>
<evidence type="ECO:0000313" key="3">
    <source>
        <dbReference type="Proteomes" id="UP000234323"/>
    </source>
</evidence>
<dbReference type="EMBL" id="LLXI01004000">
    <property type="protein sequence ID" value="PKY60140.1"/>
    <property type="molecule type" value="Genomic_DNA"/>
</dbReference>
<dbReference type="Proteomes" id="UP000234323">
    <property type="component" value="Unassembled WGS sequence"/>
</dbReference>
<name>A0A2I1HMM1_9GLOM</name>
<organism evidence="2 3">
    <name type="scientific">Rhizophagus irregularis</name>
    <dbReference type="NCBI Taxonomy" id="588596"/>
    <lineage>
        <taxon>Eukaryota</taxon>
        <taxon>Fungi</taxon>
        <taxon>Fungi incertae sedis</taxon>
        <taxon>Mucoromycota</taxon>
        <taxon>Glomeromycotina</taxon>
        <taxon>Glomeromycetes</taxon>
        <taxon>Glomerales</taxon>
        <taxon>Glomeraceae</taxon>
        <taxon>Rhizophagus</taxon>
    </lineage>
</organism>
<accession>A0A2I1HMM1</accession>
<protein>
    <submittedName>
        <fullName evidence="2">Uncharacterized protein</fullName>
    </submittedName>
</protein>
<evidence type="ECO:0000313" key="2">
    <source>
        <dbReference type="EMBL" id="PKY60140.1"/>
    </source>
</evidence>
<keyword evidence="3" id="KW-1185">Reference proteome</keyword>
<evidence type="ECO:0000256" key="1">
    <source>
        <dbReference type="SAM" id="Phobius"/>
    </source>
</evidence>
<sequence length="354" mass="41546">MFFTDSIHNYRSTEPIWFRWLRALFATIFLIIILIYSIEQFKQLVNVDESTIIVKSKSLNELSPFEISIDMFTGFPSVITNSSDVTAGDDPFIKRISLQFNNSNFLFFDVNTSFASPTSNSNFNLSNNSLLLRFSYFKFDLNQSETKLFFNSFDDLASYRGYDYYVLNDNFLLNLALGRSFLIAFDPIIVRREIYQLELNSRLEEQLTTSLESNKIRFEVRFRHLTMRYEERKETFADFISDLGGFYSAVVGTFILFFGMEKHQPWGVMQRYILSCVPCRKSLSRNFARKYVSVAGIPLAENANQRPENSSIDERVQILETLLKDYYIDDYYLGKVKNIKKLLEEYEEEQNKNV</sequence>
<dbReference type="OrthoDB" id="5589462at2759"/>
<dbReference type="VEuPathDB" id="FungiDB:RhiirA1_410608"/>
<keyword evidence="1" id="KW-1133">Transmembrane helix</keyword>